<keyword evidence="2" id="KW-0964">Secreted</keyword>
<evidence type="ECO:0000256" key="8">
    <source>
        <dbReference type="ARBA" id="ARBA00023136"/>
    </source>
</evidence>
<dbReference type="PROSITE" id="PS51257">
    <property type="entry name" value="PROKAR_LIPOPROTEIN"/>
    <property type="match status" value="1"/>
</dbReference>
<gene>
    <name evidence="14" type="ORF">DVH24_008014</name>
</gene>
<evidence type="ECO:0000256" key="2">
    <source>
        <dbReference type="ARBA" id="ARBA00022512"/>
    </source>
</evidence>
<evidence type="ECO:0000313" key="15">
    <source>
        <dbReference type="Proteomes" id="UP000290289"/>
    </source>
</evidence>
<proteinExistence type="inferred from homology"/>
<keyword evidence="7" id="KW-1133">Transmembrane helix</keyword>
<dbReference type="GO" id="GO:0012505">
    <property type="term" value="C:endomembrane system"/>
    <property type="evidence" value="ECO:0007669"/>
    <property type="project" value="UniProtKB-SubCell"/>
</dbReference>
<dbReference type="Pfam" id="PF00560">
    <property type="entry name" value="LRR_1"/>
    <property type="match status" value="3"/>
</dbReference>
<feature type="signal peptide" evidence="12">
    <location>
        <begin position="1"/>
        <end position="24"/>
    </location>
</feature>
<keyword evidence="6" id="KW-0677">Repeat</keyword>
<comment type="caution">
    <text evidence="14">The sequence shown here is derived from an EMBL/GenBank/DDBJ whole genome shotgun (WGS) entry which is preliminary data.</text>
</comment>
<dbReference type="Gene3D" id="3.30.200.20">
    <property type="entry name" value="Phosphorylase Kinase, domain 1"/>
    <property type="match status" value="1"/>
</dbReference>
<dbReference type="InterPro" id="IPR011009">
    <property type="entry name" value="Kinase-like_dom_sf"/>
</dbReference>
<sequence>MRGFASFQLLCCLIAGVLFVGCESFGSHEVWALTTFKEAIYEDPHLVLSNWNALDADPCAWSGITCSVARDHVIKINISSSSIRGFLVPDLGQLSFLQELTLHGNRLLGIIPKELGLLKYLTVLDLGANELTGPIPPELGNLTSVVKINLQSNGLSGRLPPELGNLGHLEELCLDRNKLQGTVPANGDTGLPSNLHGMYASTSNITGLCRSSQLKVADFSYNFFVGSIPECLEYLPRTSFQGNCLQKQDPKQRPAELCAGVPPSKGHPGSNPQHKPAKEVSKHREASKPAWLLALEIVTGTMVCSLFLVAVFTAVQKCNSKSSIIIPWKKSSSEKDHIAVYIDSEMLKDVARFSRQELEVACEDFSNIIGSSPDSLVYKGNIKGGPEIAVISFCIKEEHWTSYLEVYFQREVTDLARLNHENAAKLLGYCNESAPFTRMLVFEYASNGTLYEHLHFGEGCQLSWTRRMKIIIGIAQGLKYFHSELEPPFTISELNSSAVYLTEHFLPKLVDFESWKTILARSEKKLGSISGQGAICVLPNSMEARHLDVKGNVYAFGILLLEIISGRPPFCKDKGCLIDWAKDYLELPDVMSYVVDPELKHFSYDDLKVLCDVVNLCTHPDPTKRPSMQELCTMLESKIDTSVSAELKASNLAWAELALSS</sequence>
<dbReference type="InterPro" id="IPR013210">
    <property type="entry name" value="LRR_N_plant-typ"/>
</dbReference>
<keyword evidence="3" id="KW-0433">Leucine-rich repeat</keyword>
<keyword evidence="15" id="KW-1185">Reference proteome</keyword>
<dbReference type="EMBL" id="RDQH01000332">
    <property type="protein sequence ID" value="RXH95514.1"/>
    <property type="molecule type" value="Genomic_DNA"/>
</dbReference>
<dbReference type="InterPro" id="IPR032675">
    <property type="entry name" value="LRR_dom_sf"/>
</dbReference>
<dbReference type="Gramene" id="mRNA:MD06G0063700">
    <property type="protein sequence ID" value="mRNA:MD06G0063700"/>
    <property type="gene ID" value="MD06G0063700"/>
</dbReference>
<dbReference type="PANTHER" id="PTHR46084">
    <property type="entry name" value="PROTEIN MALE DISCOVERER 2"/>
    <property type="match status" value="1"/>
</dbReference>
<evidence type="ECO:0000259" key="13">
    <source>
        <dbReference type="PROSITE" id="PS50011"/>
    </source>
</evidence>
<dbReference type="Proteomes" id="UP000290289">
    <property type="component" value="Chromosome 6"/>
</dbReference>
<dbReference type="PROSITE" id="PS50011">
    <property type="entry name" value="PROTEIN_KINASE_DOM"/>
    <property type="match status" value="1"/>
</dbReference>
<feature type="region of interest" description="Disordered" evidence="11">
    <location>
        <begin position="255"/>
        <end position="281"/>
    </location>
</feature>
<reference evidence="14 15" key="1">
    <citation type="submission" date="2018-10" db="EMBL/GenBank/DDBJ databases">
        <title>A high-quality apple genome assembly.</title>
        <authorList>
            <person name="Hu J."/>
        </authorList>
    </citation>
    <scope>NUCLEOTIDE SEQUENCE [LARGE SCALE GENOMIC DNA]</scope>
    <source>
        <strain evidence="15">cv. HFTH1</strain>
        <tissue evidence="14">Young leaf</tissue>
    </source>
</reference>
<evidence type="ECO:0000256" key="11">
    <source>
        <dbReference type="SAM" id="MobiDB-lite"/>
    </source>
</evidence>
<evidence type="ECO:0000256" key="10">
    <source>
        <dbReference type="ARBA" id="ARBA00046288"/>
    </source>
</evidence>
<comment type="similarity">
    <text evidence="9">Belongs to the polygalacturonase-inhibiting protein family.</text>
</comment>
<dbReference type="STRING" id="3750.A0A498JNV4"/>
<dbReference type="InterPro" id="IPR001245">
    <property type="entry name" value="Ser-Thr/Tyr_kinase_cat_dom"/>
</dbReference>
<dbReference type="GO" id="GO:0005524">
    <property type="term" value="F:ATP binding"/>
    <property type="evidence" value="ECO:0007669"/>
    <property type="project" value="InterPro"/>
</dbReference>
<dbReference type="Pfam" id="PF07714">
    <property type="entry name" value="PK_Tyr_Ser-Thr"/>
    <property type="match status" value="1"/>
</dbReference>
<dbReference type="SMR" id="A0A498JNV4"/>
<evidence type="ECO:0000256" key="6">
    <source>
        <dbReference type="ARBA" id="ARBA00022737"/>
    </source>
</evidence>
<keyword evidence="5 12" id="KW-0732">Signal</keyword>
<protein>
    <recommendedName>
        <fullName evidence="13">Protein kinase domain-containing protein</fullName>
    </recommendedName>
</protein>
<evidence type="ECO:0000256" key="9">
    <source>
        <dbReference type="ARBA" id="ARBA00038043"/>
    </source>
</evidence>
<dbReference type="Pfam" id="PF08263">
    <property type="entry name" value="LRRNT_2"/>
    <property type="match status" value="1"/>
</dbReference>
<dbReference type="SUPFAM" id="SSF56112">
    <property type="entry name" value="Protein kinase-like (PK-like)"/>
    <property type="match status" value="1"/>
</dbReference>
<dbReference type="InterPro" id="IPR001611">
    <property type="entry name" value="Leu-rich_rpt"/>
</dbReference>
<comment type="subcellular location">
    <subcellularLocation>
        <location evidence="10">Endomembrane system</location>
        <topology evidence="10">Single-pass type I membrane protein</topology>
    </subcellularLocation>
    <subcellularLocation>
        <location evidence="1">Secreted</location>
        <location evidence="1">Cell wall</location>
    </subcellularLocation>
</comment>
<dbReference type="FunFam" id="3.30.200.20:FF:000489">
    <property type="entry name" value="Inactive receptor-like serine/threonine-protein kinase"/>
    <property type="match status" value="1"/>
</dbReference>
<organism evidence="14 15">
    <name type="scientific">Malus domestica</name>
    <name type="common">Apple</name>
    <name type="synonym">Pyrus malus</name>
    <dbReference type="NCBI Taxonomy" id="3750"/>
    <lineage>
        <taxon>Eukaryota</taxon>
        <taxon>Viridiplantae</taxon>
        <taxon>Streptophyta</taxon>
        <taxon>Embryophyta</taxon>
        <taxon>Tracheophyta</taxon>
        <taxon>Spermatophyta</taxon>
        <taxon>Magnoliopsida</taxon>
        <taxon>eudicotyledons</taxon>
        <taxon>Gunneridae</taxon>
        <taxon>Pentapetalae</taxon>
        <taxon>rosids</taxon>
        <taxon>fabids</taxon>
        <taxon>Rosales</taxon>
        <taxon>Rosaceae</taxon>
        <taxon>Amygdaloideae</taxon>
        <taxon>Maleae</taxon>
        <taxon>Malus</taxon>
    </lineage>
</organism>
<feature type="domain" description="Protein kinase" evidence="13">
    <location>
        <begin position="363"/>
        <end position="639"/>
    </location>
</feature>
<accession>A0A498JNV4</accession>
<evidence type="ECO:0000256" key="7">
    <source>
        <dbReference type="ARBA" id="ARBA00022989"/>
    </source>
</evidence>
<evidence type="ECO:0000256" key="3">
    <source>
        <dbReference type="ARBA" id="ARBA00022614"/>
    </source>
</evidence>
<evidence type="ECO:0000256" key="12">
    <source>
        <dbReference type="SAM" id="SignalP"/>
    </source>
</evidence>
<dbReference type="PANTHER" id="PTHR46084:SF19">
    <property type="entry name" value="PROTEIN KINASE DOMAIN-CONTAINING PROTEIN"/>
    <property type="match status" value="1"/>
</dbReference>
<keyword evidence="4" id="KW-0812">Transmembrane</keyword>
<evidence type="ECO:0000256" key="1">
    <source>
        <dbReference type="ARBA" id="ARBA00004191"/>
    </source>
</evidence>
<dbReference type="AlphaFoldDB" id="A0A498JNV4"/>
<evidence type="ECO:0000256" key="4">
    <source>
        <dbReference type="ARBA" id="ARBA00022692"/>
    </source>
</evidence>
<keyword evidence="2" id="KW-0134">Cell wall</keyword>
<dbReference type="OrthoDB" id="676979at2759"/>
<dbReference type="Gene3D" id="1.10.510.10">
    <property type="entry name" value="Transferase(Phosphotransferase) domain 1"/>
    <property type="match status" value="1"/>
</dbReference>
<dbReference type="SUPFAM" id="SSF52058">
    <property type="entry name" value="L domain-like"/>
    <property type="match status" value="1"/>
</dbReference>
<dbReference type="GO" id="GO:0004672">
    <property type="term" value="F:protein kinase activity"/>
    <property type="evidence" value="ECO:0007669"/>
    <property type="project" value="InterPro"/>
</dbReference>
<dbReference type="Gene3D" id="3.80.10.10">
    <property type="entry name" value="Ribonuclease Inhibitor"/>
    <property type="match status" value="2"/>
</dbReference>
<dbReference type="InterPro" id="IPR000719">
    <property type="entry name" value="Prot_kinase_dom"/>
</dbReference>
<name>A0A498JNV4_MALDO</name>
<evidence type="ECO:0000313" key="14">
    <source>
        <dbReference type="EMBL" id="RXH95514.1"/>
    </source>
</evidence>
<dbReference type="FunFam" id="3.80.10.10:FF:000400">
    <property type="entry name" value="Nuclear pore complex protein NUP107"/>
    <property type="match status" value="1"/>
</dbReference>
<evidence type="ECO:0000256" key="5">
    <source>
        <dbReference type="ARBA" id="ARBA00022729"/>
    </source>
</evidence>
<keyword evidence="8" id="KW-0472">Membrane</keyword>
<feature type="chain" id="PRO_5019757082" description="Protein kinase domain-containing protein" evidence="12">
    <location>
        <begin position="25"/>
        <end position="661"/>
    </location>
</feature>